<gene>
    <name evidence="3" type="ORF">SNAT2548_LOCUS6052</name>
</gene>
<sequence length="500" mass="54880">MLQSFIPCQVAGSTGISSLGKYIRWQPALEILACLKRRQVLPNVVTYSAAVNSCGRADEWPKATALLRQIDLAHVRSNTITYNATICAHDRMQKWTRAEALLQQLQRVALEAEVATLNSVMNVCEKGKLWKRVVMLLRTLAQSLRPNLVTRNTAVSGSREGGWRVAWALLFGGEGDGDLIGFNAAMAACQLQASWLQAQALLRTLRARHLRGDVVSYSSLVSACENWQVSSSVLQDMQLAKVPCDTTVQNSMISVWESGGWRQAQSFLCWSGLATIRADAISFNGLIRAAQHGYWAKAQLFLRLLPKQTLAADVISYNSAIQACGGVAEWQQASSLLQGFESRQLEADAMAFSTTMGVLAEAGQWPSALRQLDKLQQFRMESDVVACNMVLSASGLAEMEARRIFGELRARKVANIKTYNSMISLASQRGDWQQSLLLLADMADGTVQADGVTHSLIAEACAKALEWQQAVCSMGFVAKATQRDLFHLRLRLCKVASMAS</sequence>
<evidence type="ECO:0000313" key="3">
    <source>
        <dbReference type="EMBL" id="CAE7201614.1"/>
    </source>
</evidence>
<reference evidence="3" key="1">
    <citation type="submission" date="2021-02" db="EMBL/GenBank/DDBJ databases">
        <authorList>
            <person name="Dougan E. K."/>
            <person name="Rhodes N."/>
            <person name="Thang M."/>
            <person name="Chan C."/>
        </authorList>
    </citation>
    <scope>NUCLEOTIDE SEQUENCE</scope>
</reference>
<dbReference type="InterPro" id="IPR002885">
    <property type="entry name" value="PPR_rpt"/>
</dbReference>
<proteinExistence type="predicted"/>
<name>A0A812JFH4_9DINO</name>
<evidence type="ECO:0000256" key="2">
    <source>
        <dbReference type="PROSITE-ProRule" id="PRU00708"/>
    </source>
</evidence>
<dbReference type="AlphaFoldDB" id="A0A812JFH4"/>
<dbReference type="InterPro" id="IPR011990">
    <property type="entry name" value="TPR-like_helical_dom_sf"/>
</dbReference>
<protein>
    <recommendedName>
        <fullName evidence="5">Pentatricopeptide repeat-containing protein, chloroplastic</fullName>
    </recommendedName>
</protein>
<organism evidence="3 4">
    <name type="scientific">Symbiodinium natans</name>
    <dbReference type="NCBI Taxonomy" id="878477"/>
    <lineage>
        <taxon>Eukaryota</taxon>
        <taxon>Sar</taxon>
        <taxon>Alveolata</taxon>
        <taxon>Dinophyceae</taxon>
        <taxon>Suessiales</taxon>
        <taxon>Symbiodiniaceae</taxon>
        <taxon>Symbiodinium</taxon>
    </lineage>
</organism>
<dbReference type="Gene3D" id="1.25.40.10">
    <property type="entry name" value="Tetratricopeptide repeat domain"/>
    <property type="match status" value="3"/>
</dbReference>
<feature type="repeat" description="PPR" evidence="2">
    <location>
        <begin position="415"/>
        <end position="449"/>
    </location>
</feature>
<evidence type="ECO:0008006" key="5">
    <source>
        <dbReference type="Google" id="ProtNLM"/>
    </source>
</evidence>
<accession>A0A812JFH4</accession>
<comment type="caution">
    <text evidence="3">The sequence shown here is derived from an EMBL/GenBank/DDBJ whole genome shotgun (WGS) entry which is preliminary data.</text>
</comment>
<dbReference type="PANTHER" id="PTHR47447">
    <property type="entry name" value="OS03G0856100 PROTEIN"/>
    <property type="match status" value="1"/>
</dbReference>
<dbReference type="Proteomes" id="UP000604046">
    <property type="component" value="Unassembled WGS sequence"/>
</dbReference>
<evidence type="ECO:0000313" key="4">
    <source>
        <dbReference type="Proteomes" id="UP000604046"/>
    </source>
</evidence>
<evidence type="ECO:0000256" key="1">
    <source>
        <dbReference type="ARBA" id="ARBA00022737"/>
    </source>
</evidence>
<dbReference type="PANTHER" id="PTHR47447:SF17">
    <property type="entry name" value="OS12G0638900 PROTEIN"/>
    <property type="match status" value="1"/>
</dbReference>
<keyword evidence="1" id="KW-0677">Repeat</keyword>
<keyword evidence="4" id="KW-1185">Reference proteome</keyword>
<dbReference type="PROSITE" id="PS51375">
    <property type="entry name" value="PPR"/>
    <property type="match status" value="1"/>
</dbReference>
<dbReference type="OrthoDB" id="185373at2759"/>
<dbReference type="EMBL" id="CAJNDS010000395">
    <property type="protein sequence ID" value="CAE7201614.1"/>
    <property type="molecule type" value="Genomic_DNA"/>
</dbReference>
<dbReference type="Pfam" id="PF01535">
    <property type="entry name" value="PPR"/>
    <property type="match status" value="1"/>
</dbReference>